<dbReference type="PANTHER" id="PTHR43173">
    <property type="entry name" value="ABC1 FAMILY PROTEIN"/>
    <property type="match status" value="1"/>
</dbReference>
<dbReference type="CDD" id="cd11577">
    <property type="entry name" value="GH71"/>
    <property type="match status" value="1"/>
</dbReference>
<protein>
    <submittedName>
        <fullName evidence="2">Glycoside hydrolase family 71 protein</fullName>
    </submittedName>
</protein>
<evidence type="ECO:0000313" key="3">
    <source>
        <dbReference type="Proteomes" id="UP000738349"/>
    </source>
</evidence>
<dbReference type="PANTHER" id="PTHR43173:SF33">
    <property type="entry name" value="ASCUS WALL ENDO-1,3-ALPHA-GLUCANASE-RELATED"/>
    <property type="match status" value="1"/>
</dbReference>
<dbReference type="InterPro" id="IPR005197">
    <property type="entry name" value="Glyco_hydro_71"/>
</dbReference>
<name>A0A9P9EHY0_9HYPO</name>
<reference evidence="2" key="1">
    <citation type="journal article" date="2021" name="Nat. Commun.">
        <title>Genetic determinants of endophytism in the Arabidopsis root mycobiome.</title>
        <authorList>
            <person name="Mesny F."/>
            <person name="Miyauchi S."/>
            <person name="Thiergart T."/>
            <person name="Pickel B."/>
            <person name="Atanasova L."/>
            <person name="Karlsson M."/>
            <person name="Huettel B."/>
            <person name="Barry K.W."/>
            <person name="Haridas S."/>
            <person name="Chen C."/>
            <person name="Bauer D."/>
            <person name="Andreopoulos W."/>
            <person name="Pangilinan J."/>
            <person name="LaButti K."/>
            <person name="Riley R."/>
            <person name="Lipzen A."/>
            <person name="Clum A."/>
            <person name="Drula E."/>
            <person name="Henrissat B."/>
            <person name="Kohler A."/>
            <person name="Grigoriev I.V."/>
            <person name="Martin F.M."/>
            <person name="Hacquard S."/>
        </authorList>
    </citation>
    <scope>NUCLEOTIDE SEQUENCE</scope>
    <source>
        <strain evidence="2">MPI-CAGE-AT-0147</strain>
    </source>
</reference>
<feature type="chain" id="PRO_5040376931" evidence="1">
    <location>
        <begin position="20"/>
        <end position="545"/>
    </location>
</feature>
<evidence type="ECO:0000313" key="2">
    <source>
        <dbReference type="EMBL" id="KAH7137783.1"/>
    </source>
</evidence>
<dbReference type="Gene3D" id="3.20.20.80">
    <property type="entry name" value="Glycosidases"/>
    <property type="match status" value="1"/>
</dbReference>
<sequence>MRLSGASLLLGLGACKAAAMAVFAHFMVGNTLNYGAADWTADMNAAKAAGIDGFAMNMAKGEQANDKIKVAFDVASSIGFKLFFSFDYAGNGNWDKSQVISLINSWKSSSAYYKRGSQPLASTFEGVTSASEWVDIKSATGCFFVPDYSSLGAYDALHIAPGVPDGLFNWAAWPTGPTDMNTYTDASYMQFIAKAGRSTYMMPVSPGFYTNLPGYEKSWLWRGDDLWFDRWVQVLFLSQVQTDFTPPEFVQIISWNDYGESHYIGPVNSKALGAFDTGRAPFNYAKDVPHEGFRIFLPFLIQLAKTGTATVGTQGVAMWYRNSAATACDAAGTVGNTCTHLQIEYPPEDLVQDKIFYSALLGAPATVAVTVGGVSLGATWTDVPSGGVGIYHGSVSFAGRTGQVVVTVNGIASVAGTAPIGGCTRQNFNPYVYSANGPSSGASVNINDHVCIAGFGVGAFQDICKFTCSLGYCPVTACTCSKIGPQPKMPNALQKDGYPADGNRNFEGLCSFSVNYGYTGKEVGLGTPTAKTGPLMISTSNCSVR</sequence>
<dbReference type="AlphaFoldDB" id="A0A9P9EHY0"/>
<keyword evidence="1" id="KW-0732">Signal</keyword>
<comment type="caution">
    <text evidence="2">The sequence shown here is derived from an EMBL/GenBank/DDBJ whole genome shotgun (WGS) entry which is preliminary data.</text>
</comment>
<evidence type="ECO:0000256" key="1">
    <source>
        <dbReference type="SAM" id="SignalP"/>
    </source>
</evidence>
<organism evidence="2 3">
    <name type="scientific">Dactylonectria macrodidyma</name>
    <dbReference type="NCBI Taxonomy" id="307937"/>
    <lineage>
        <taxon>Eukaryota</taxon>
        <taxon>Fungi</taxon>
        <taxon>Dikarya</taxon>
        <taxon>Ascomycota</taxon>
        <taxon>Pezizomycotina</taxon>
        <taxon>Sordariomycetes</taxon>
        <taxon>Hypocreomycetidae</taxon>
        <taxon>Hypocreales</taxon>
        <taxon>Nectriaceae</taxon>
        <taxon>Dactylonectria</taxon>
    </lineage>
</organism>
<dbReference type="OrthoDB" id="1046782at2759"/>
<dbReference type="GO" id="GO:0051118">
    <property type="term" value="F:glucan endo-1,3-alpha-glucosidase activity"/>
    <property type="evidence" value="ECO:0007669"/>
    <property type="project" value="InterPro"/>
</dbReference>
<dbReference type="EMBL" id="JAGMUV010000012">
    <property type="protein sequence ID" value="KAH7137783.1"/>
    <property type="molecule type" value="Genomic_DNA"/>
</dbReference>
<dbReference type="Proteomes" id="UP000738349">
    <property type="component" value="Unassembled WGS sequence"/>
</dbReference>
<keyword evidence="2" id="KW-0378">Hydrolase</keyword>
<proteinExistence type="predicted"/>
<dbReference type="InterPro" id="IPR051130">
    <property type="entry name" value="Mito_struct-func_regulator"/>
</dbReference>
<dbReference type="Pfam" id="PF03659">
    <property type="entry name" value="Glyco_hydro_71"/>
    <property type="match status" value="1"/>
</dbReference>
<gene>
    <name evidence="2" type="ORF">EDB81DRAFT_656038</name>
</gene>
<keyword evidence="3" id="KW-1185">Reference proteome</keyword>
<dbReference type="PROSITE" id="PS51257">
    <property type="entry name" value="PROKAR_LIPOPROTEIN"/>
    <property type="match status" value="1"/>
</dbReference>
<feature type="signal peptide" evidence="1">
    <location>
        <begin position="1"/>
        <end position="19"/>
    </location>
</feature>
<accession>A0A9P9EHY0</accession>